<dbReference type="InterPro" id="IPR003783">
    <property type="entry name" value="Regulatory_RecX"/>
</dbReference>
<comment type="subcellular location">
    <subcellularLocation>
        <location evidence="1 5">Cytoplasm</location>
    </subcellularLocation>
</comment>
<protein>
    <recommendedName>
        <fullName evidence="3 5">Regulatory protein RecX</fullName>
    </recommendedName>
</protein>
<dbReference type="InterPro" id="IPR036388">
    <property type="entry name" value="WH-like_DNA-bd_sf"/>
</dbReference>
<dbReference type="InterPro" id="IPR053926">
    <property type="entry name" value="RecX_HTH_1st"/>
</dbReference>
<evidence type="ECO:0000313" key="10">
    <source>
        <dbReference type="Proteomes" id="UP001601059"/>
    </source>
</evidence>
<keyword evidence="10" id="KW-1185">Reference proteome</keyword>
<dbReference type="Pfam" id="PF21982">
    <property type="entry name" value="RecX_HTH1"/>
    <property type="match status" value="1"/>
</dbReference>
<dbReference type="Pfam" id="PF02631">
    <property type="entry name" value="RecX_HTH2"/>
    <property type="match status" value="1"/>
</dbReference>
<dbReference type="Gene3D" id="1.10.10.10">
    <property type="entry name" value="Winged helix-like DNA-binding domain superfamily/Winged helix DNA-binding domain"/>
    <property type="match status" value="4"/>
</dbReference>
<dbReference type="PANTHER" id="PTHR33602">
    <property type="entry name" value="REGULATORY PROTEIN RECX FAMILY PROTEIN"/>
    <property type="match status" value="1"/>
</dbReference>
<reference evidence="9 10" key="1">
    <citation type="submission" date="2024-08" db="EMBL/GenBank/DDBJ databases">
        <title>Two novel Cytobacillus novel species.</title>
        <authorList>
            <person name="Liu G."/>
        </authorList>
    </citation>
    <scope>NUCLEOTIDE SEQUENCE [LARGE SCALE GENOMIC DNA]</scope>
    <source>
        <strain evidence="9 10">FJAT-54145</strain>
    </source>
</reference>
<feature type="domain" description="RecX second three-helical" evidence="6">
    <location>
        <begin position="112"/>
        <end position="153"/>
    </location>
</feature>
<proteinExistence type="inferred from homology"/>
<evidence type="ECO:0000256" key="2">
    <source>
        <dbReference type="ARBA" id="ARBA00009695"/>
    </source>
</evidence>
<evidence type="ECO:0000256" key="1">
    <source>
        <dbReference type="ARBA" id="ARBA00004496"/>
    </source>
</evidence>
<evidence type="ECO:0000313" key="9">
    <source>
        <dbReference type="EMBL" id="MFE8700576.1"/>
    </source>
</evidence>
<dbReference type="EMBL" id="JBIACK010000003">
    <property type="protein sequence ID" value="MFE8700576.1"/>
    <property type="molecule type" value="Genomic_DNA"/>
</dbReference>
<name>A0ABW6K8Q4_9BACI</name>
<dbReference type="RefSeq" id="WP_389359905.1">
    <property type="nucleotide sequence ID" value="NZ_JBIACK010000003.1"/>
</dbReference>
<evidence type="ECO:0000259" key="7">
    <source>
        <dbReference type="Pfam" id="PF21981"/>
    </source>
</evidence>
<gene>
    <name evidence="5 9" type="primary">recX</name>
    <name evidence="9" type="ORF">ACFYKX_08130</name>
</gene>
<dbReference type="InterPro" id="IPR053924">
    <property type="entry name" value="RecX_HTH_2nd"/>
</dbReference>
<feature type="domain" description="RecX first three-helical" evidence="8">
    <location>
        <begin position="66"/>
        <end position="105"/>
    </location>
</feature>
<dbReference type="Pfam" id="PF21981">
    <property type="entry name" value="RecX_HTH3"/>
    <property type="match status" value="2"/>
</dbReference>
<evidence type="ECO:0000259" key="8">
    <source>
        <dbReference type="Pfam" id="PF21982"/>
    </source>
</evidence>
<comment type="function">
    <text evidence="5">Modulates RecA activity.</text>
</comment>
<evidence type="ECO:0000256" key="4">
    <source>
        <dbReference type="ARBA" id="ARBA00022490"/>
    </source>
</evidence>
<organism evidence="9 10">
    <name type="scientific">Cytobacillus spartinae</name>
    <dbReference type="NCBI Taxonomy" id="3299023"/>
    <lineage>
        <taxon>Bacteria</taxon>
        <taxon>Bacillati</taxon>
        <taxon>Bacillota</taxon>
        <taxon>Bacilli</taxon>
        <taxon>Bacillales</taxon>
        <taxon>Bacillaceae</taxon>
        <taxon>Cytobacillus</taxon>
    </lineage>
</organism>
<feature type="domain" description="RecX third three-helical" evidence="7">
    <location>
        <begin position="216"/>
        <end position="263"/>
    </location>
</feature>
<comment type="similarity">
    <text evidence="2 5">Belongs to the RecX family.</text>
</comment>
<evidence type="ECO:0000259" key="6">
    <source>
        <dbReference type="Pfam" id="PF02631"/>
    </source>
</evidence>
<feature type="domain" description="RecX third three-helical" evidence="7">
    <location>
        <begin position="161"/>
        <end position="206"/>
    </location>
</feature>
<keyword evidence="4 5" id="KW-0963">Cytoplasm</keyword>
<dbReference type="PANTHER" id="PTHR33602:SF1">
    <property type="entry name" value="REGULATORY PROTEIN RECX FAMILY PROTEIN"/>
    <property type="match status" value="1"/>
</dbReference>
<dbReference type="NCBIfam" id="NF010733">
    <property type="entry name" value="PRK14135.1"/>
    <property type="match status" value="1"/>
</dbReference>
<comment type="caution">
    <text evidence="9">The sequence shown here is derived from an EMBL/GenBank/DDBJ whole genome shotgun (WGS) entry which is preliminary data.</text>
</comment>
<dbReference type="HAMAP" id="MF_01114">
    <property type="entry name" value="RecX"/>
    <property type="match status" value="1"/>
</dbReference>
<evidence type="ECO:0000256" key="3">
    <source>
        <dbReference type="ARBA" id="ARBA00018111"/>
    </source>
</evidence>
<dbReference type="InterPro" id="IPR053925">
    <property type="entry name" value="RecX_HTH_3rd"/>
</dbReference>
<evidence type="ECO:0000256" key="5">
    <source>
        <dbReference type="HAMAP-Rule" id="MF_01114"/>
    </source>
</evidence>
<accession>A0ABW6K8Q4</accession>
<dbReference type="Proteomes" id="UP001601059">
    <property type="component" value="Unassembled WGS sequence"/>
</dbReference>
<sequence length="269" mass="31993">MPVITKIAVQKNNLDRYSIFVDYGKGEEYAFSVDEDVLIKFNLKKGMELDDFSLTEINFQDDIRKAYNLGIHYLSRKMRTETEVRDYLKTKEVDEPIIQEVIHKLYEYQFLNDPEFAGAYVRTQMNTSEKGTDLIKRELREKGVSSTTIENALMEYTLTKQLENAKQLCDKYIQKYKKDSERILKQKLEQLLLRKGHPHQVISLALEEVAFEKEEDEEMAALRHQAEKAHRKFSNFTGFEYNQKMKQTLYRKGFSIDMIERYLNEREDY</sequence>